<evidence type="ECO:0000313" key="5">
    <source>
        <dbReference type="EMBL" id="EGO62397.1"/>
    </source>
</evidence>
<dbReference type="SUPFAM" id="SSF55315">
    <property type="entry name" value="L30e-like"/>
    <property type="match status" value="1"/>
</dbReference>
<keyword evidence="2 5" id="KW-0489">Methyltransferase</keyword>
<accession>F7NNF6</accession>
<dbReference type="GO" id="GO:0008173">
    <property type="term" value="F:RNA methyltransferase activity"/>
    <property type="evidence" value="ECO:0007669"/>
    <property type="project" value="InterPro"/>
</dbReference>
<dbReference type="InterPro" id="IPR053888">
    <property type="entry name" value="MRM3-like_sub_bind"/>
</dbReference>
<evidence type="ECO:0000256" key="1">
    <source>
        <dbReference type="ARBA" id="ARBA00007228"/>
    </source>
</evidence>
<dbReference type="Pfam" id="PF00588">
    <property type="entry name" value="SpoU_methylase"/>
    <property type="match status" value="1"/>
</dbReference>
<dbReference type="InterPro" id="IPR013123">
    <property type="entry name" value="SpoU_subst-bd"/>
</dbReference>
<dbReference type="InterPro" id="IPR029028">
    <property type="entry name" value="Alpha/beta_knot_MTases"/>
</dbReference>
<dbReference type="CDD" id="cd18095">
    <property type="entry name" value="SpoU-like_rRNA-MTase"/>
    <property type="match status" value="1"/>
</dbReference>
<comment type="caution">
    <text evidence="5">The sequence shown here is derived from an EMBL/GenBank/DDBJ whole genome shotgun (WGS) entry which is preliminary data.</text>
</comment>
<keyword evidence="3 5" id="KW-0808">Transferase</keyword>
<dbReference type="OrthoDB" id="9794400at2"/>
<dbReference type="Proteomes" id="UP000003240">
    <property type="component" value="Unassembled WGS sequence"/>
</dbReference>
<evidence type="ECO:0000313" key="6">
    <source>
        <dbReference type="Proteomes" id="UP000003240"/>
    </source>
</evidence>
<dbReference type="InterPro" id="IPR029026">
    <property type="entry name" value="tRNA_m1G_MTases_N"/>
</dbReference>
<keyword evidence="6" id="KW-1185">Reference proteome</keyword>
<protein>
    <submittedName>
        <fullName evidence="5">RNA methyltransferase, TrmH family, group 3</fullName>
    </submittedName>
</protein>
<comment type="similarity">
    <text evidence="1">Belongs to the class IV-like SAM-binding methyltransferase superfamily. RNA methyltransferase TrmH family.</text>
</comment>
<dbReference type="AlphaFoldDB" id="F7NNF6"/>
<organism evidence="5 6">
    <name type="scientific">Acetonema longum DSM 6540</name>
    <dbReference type="NCBI Taxonomy" id="1009370"/>
    <lineage>
        <taxon>Bacteria</taxon>
        <taxon>Bacillati</taxon>
        <taxon>Bacillota</taxon>
        <taxon>Negativicutes</taxon>
        <taxon>Acetonemataceae</taxon>
        <taxon>Acetonema</taxon>
    </lineage>
</organism>
<evidence type="ECO:0000256" key="2">
    <source>
        <dbReference type="ARBA" id="ARBA00022603"/>
    </source>
</evidence>
<dbReference type="GO" id="GO:0003723">
    <property type="term" value="F:RNA binding"/>
    <property type="evidence" value="ECO:0007669"/>
    <property type="project" value="InterPro"/>
</dbReference>
<gene>
    <name evidence="5" type="ORF">ALO_18235</name>
</gene>
<reference evidence="5 6" key="1">
    <citation type="journal article" date="2011" name="EMBO J.">
        <title>Structural diversity of bacterial flagellar motors.</title>
        <authorList>
            <person name="Chen S."/>
            <person name="Beeby M."/>
            <person name="Murphy G.E."/>
            <person name="Leadbetter J.R."/>
            <person name="Hendrixson D.R."/>
            <person name="Briegel A."/>
            <person name="Li Z."/>
            <person name="Shi J."/>
            <person name="Tocheva E.I."/>
            <person name="Muller A."/>
            <person name="Dobro M.J."/>
            <person name="Jensen G.J."/>
        </authorList>
    </citation>
    <scope>NUCLEOTIDE SEQUENCE [LARGE SCALE GENOMIC DNA]</scope>
    <source>
        <strain evidence="5 6">DSM 6540</strain>
    </source>
</reference>
<dbReference type="InterPro" id="IPR029064">
    <property type="entry name" value="Ribosomal_eL30-like_sf"/>
</dbReference>
<dbReference type="Pfam" id="PF22435">
    <property type="entry name" value="MRM3-like_sub_bind"/>
    <property type="match status" value="1"/>
</dbReference>
<dbReference type="InterPro" id="IPR051259">
    <property type="entry name" value="rRNA_Methyltransferase"/>
</dbReference>
<sequence>MTEIITSPHNPLIKMVSCLTQKKYRQQTGLFVAEGIRLAEELAAAGWPVEACILSASAEQNPRAQDLVRSVSSRTRVVKVSDDIFQKMADTEQPQGILLVARSRQYQLTDLITRTKAFLLVLDNVQDPGNIGALIRTGDAAGCSGVILTVGCADIYSTKVVRASMGSIFHLPVLQGITPEDVIQYCRQQDILLAATSLEQSTVYWNTDLSGSLALVFGNEGNGVSQRLLDESLLKVHIPLLGKAESLNVSSAAAVILYDAVRQRYAGL</sequence>
<dbReference type="SMART" id="SM00967">
    <property type="entry name" value="SpoU_sub_bind"/>
    <property type="match status" value="1"/>
</dbReference>
<evidence type="ECO:0000256" key="3">
    <source>
        <dbReference type="ARBA" id="ARBA00022679"/>
    </source>
</evidence>
<dbReference type="GO" id="GO:0006396">
    <property type="term" value="P:RNA processing"/>
    <property type="evidence" value="ECO:0007669"/>
    <property type="project" value="InterPro"/>
</dbReference>
<evidence type="ECO:0000259" key="4">
    <source>
        <dbReference type="SMART" id="SM00967"/>
    </source>
</evidence>
<dbReference type="PANTHER" id="PTHR43191">
    <property type="entry name" value="RRNA METHYLTRANSFERASE 3"/>
    <property type="match status" value="1"/>
</dbReference>
<dbReference type="STRING" id="1009370.ALO_18235"/>
<name>F7NNF6_9FIRM</name>
<dbReference type="InterPro" id="IPR001537">
    <property type="entry name" value="SpoU_MeTrfase"/>
</dbReference>
<dbReference type="EMBL" id="AFGF01000221">
    <property type="protein sequence ID" value="EGO62397.1"/>
    <property type="molecule type" value="Genomic_DNA"/>
</dbReference>
<dbReference type="GO" id="GO:0005737">
    <property type="term" value="C:cytoplasm"/>
    <property type="evidence" value="ECO:0007669"/>
    <property type="project" value="UniProtKB-ARBA"/>
</dbReference>
<dbReference type="PANTHER" id="PTHR43191:SF2">
    <property type="entry name" value="RRNA METHYLTRANSFERASE 3, MITOCHONDRIAL"/>
    <property type="match status" value="1"/>
</dbReference>
<dbReference type="Gene3D" id="3.30.1330.30">
    <property type="match status" value="1"/>
</dbReference>
<dbReference type="SUPFAM" id="SSF75217">
    <property type="entry name" value="alpha/beta knot"/>
    <property type="match status" value="1"/>
</dbReference>
<dbReference type="eggNOG" id="COG0566">
    <property type="taxonomic scope" value="Bacteria"/>
</dbReference>
<proteinExistence type="inferred from homology"/>
<dbReference type="GO" id="GO:0032259">
    <property type="term" value="P:methylation"/>
    <property type="evidence" value="ECO:0007669"/>
    <property type="project" value="UniProtKB-KW"/>
</dbReference>
<dbReference type="RefSeq" id="WP_004098618.1">
    <property type="nucleotide sequence ID" value="NZ_AFGF01000221.1"/>
</dbReference>
<dbReference type="Gene3D" id="3.40.1280.10">
    <property type="match status" value="1"/>
</dbReference>
<feature type="domain" description="RNA 2-O ribose methyltransferase substrate binding" evidence="4">
    <location>
        <begin position="32"/>
        <end position="107"/>
    </location>
</feature>